<dbReference type="OrthoDB" id="680730at2"/>
<accession>A0A291QZE2</accession>
<dbReference type="Proteomes" id="UP000220133">
    <property type="component" value="Chromosome"/>
</dbReference>
<dbReference type="AlphaFoldDB" id="A0A291QZE2"/>
<keyword evidence="2" id="KW-1185">Reference proteome</keyword>
<protein>
    <submittedName>
        <fullName evidence="1">Uncharacterized protein</fullName>
    </submittedName>
</protein>
<dbReference type="EMBL" id="CP023777">
    <property type="protein sequence ID" value="ATL49317.1"/>
    <property type="molecule type" value="Genomic_DNA"/>
</dbReference>
<evidence type="ECO:0000313" key="1">
    <source>
        <dbReference type="EMBL" id="ATL49317.1"/>
    </source>
</evidence>
<dbReference type="RefSeq" id="WP_098195685.1">
    <property type="nucleotide sequence ID" value="NZ_CP023777.1"/>
</dbReference>
<evidence type="ECO:0000313" key="2">
    <source>
        <dbReference type="Proteomes" id="UP000220133"/>
    </source>
</evidence>
<gene>
    <name evidence="1" type="ORF">COR50_20245</name>
</gene>
<dbReference type="KEGG" id="cbae:COR50_20245"/>
<proteinExistence type="predicted"/>
<name>A0A291QZE2_9BACT</name>
<organism evidence="1 2">
    <name type="scientific">Chitinophaga caeni</name>
    <dbReference type="NCBI Taxonomy" id="2029983"/>
    <lineage>
        <taxon>Bacteria</taxon>
        <taxon>Pseudomonadati</taxon>
        <taxon>Bacteroidota</taxon>
        <taxon>Chitinophagia</taxon>
        <taxon>Chitinophagales</taxon>
        <taxon>Chitinophagaceae</taxon>
        <taxon>Chitinophaga</taxon>
    </lineage>
</organism>
<reference evidence="1 2" key="1">
    <citation type="submission" date="2017-10" db="EMBL/GenBank/DDBJ databases">
        <title>Paenichitinophaga pekingensis gen. nov., sp. nov., isolated from activated sludge.</title>
        <authorList>
            <person name="Jin D."/>
            <person name="Kong X."/>
            <person name="Deng Y."/>
            <person name="Bai Z."/>
        </authorList>
    </citation>
    <scope>NUCLEOTIDE SEQUENCE [LARGE SCALE GENOMIC DNA]</scope>
    <source>
        <strain evidence="1 2">13</strain>
    </source>
</reference>
<sequence length="104" mass="11686">MINLSEKDYDVIIKSLMKKTLSQNEDNNSEKLINTIGARAAQNAINENLALKNPITILKDNWVIRVMPDGSEEKISKVNRVENPIFASQKIAKGTIIHAKKKNL</sequence>